<gene>
    <name evidence="1" type="ordered locus">Plim_1599</name>
</gene>
<dbReference type="KEGG" id="plm:Plim_1599"/>
<organism evidence="1 2">
    <name type="scientific">Planctopirus limnophila (strain ATCC 43296 / DSM 3776 / IFAM 1008 / Mu 290)</name>
    <name type="common">Planctomyces limnophilus</name>
    <dbReference type="NCBI Taxonomy" id="521674"/>
    <lineage>
        <taxon>Bacteria</taxon>
        <taxon>Pseudomonadati</taxon>
        <taxon>Planctomycetota</taxon>
        <taxon>Planctomycetia</taxon>
        <taxon>Planctomycetales</taxon>
        <taxon>Planctomycetaceae</taxon>
        <taxon>Planctopirus</taxon>
    </lineage>
</organism>
<sequence>MKRSRKKPDIHQYVMELYGVKLEYYLLLKRRIQSEPSMSSLAQSLSEVQGVTGSEVAHNIRDLLQEFLDSQPQEKPEAIMWEIRNWVRLHDVAFAFGGFVWN</sequence>
<name>D5SWT2_PLAL2</name>
<evidence type="ECO:0000313" key="1">
    <source>
        <dbReference type="EMBL" id="ADG67432.1"/>
    </source>
</evidence>
<proteinExistence type="predicted"/>
<dbReference type="Proteomes" id="UP000002220">
    <property type="component" value="Chromosome"/>
</dbReference>
<keyword evidence="2" id="KW-1185">Reference proteome</keyword>
<dbReference type="EMBL" id="CP001744">
    <property type="protein sequence ID" value="ADG67432.1"/>
    <property type="molecule type" value="Genomic_DNA"/>
</dbReference>
<protein>
    <submittedName>
        <fullName evidence="1">Uncharacterized protein</fullName>
    </submittedName>
</protein>
<reference evidence="1 2" key="1">
    <citation type="journal article" date="2010" name="Stand. Genomic Sci.">
        <title>Complete genome sequence of Planctomyces limnophilus type strain (Mu 290).</title>
        <authorList>
            <person name="Labutti K."/>
            <person name="Sikorski J."/>
            <person name="Schneider S."/>
            <person name="Nolan M."/>
            <person name="Lucas S."/>
            <person name="Glavina Del Rio T."/>
            <person name="Tice H."/>
            <person name="Cheng J.F."/>
            <person name="Goodwin L."/>
            <person name="Pitluck S."/>
            <person name="Liolios K."/>
            <person name="Ivanova N."/>
            <person name="Mavromatis K."/>
            <person name="Mikhailova N."/>
            <person name="Pati A."/>
            <person name="Chen A."/>
            <person name="Palaniappan K."/>
            <person name="Land M."/>
            <person name="Hauser L."/>
            <person name="Chang Y.J."/>
            <person name="Jeffries C.D."/>
            <person name="Tindall B.J."/>
            <person name="Rohde M."/>
            <person name="Goker M."/>
            <person name="Woyke T."/>
            <person name="Bristow J."/>
            <person name="Eisen J.A."/>
            <person name="Markowitz V."/>
            <person name="Hugenholtz P."/>
            <person name="Kyrpides N.C."/>
            <person name="Klenk H.P."/>
            <person name="Lapidus A."/>
        </authorList>
    </citation>
    <scope>NUCLEOTIDE SEQUENCE [LARGE SCALE GENOMIC DNA]</scope>
    <source>
        <strain evidence="2">ATCC 43296 / DSM 3776 / IFAM 1008 / 290</strain>
    </source>
</reference>
<accession>D5SWT2</accession>
<dbReference type="HOGENOM" id="CLU_2274785_0_0_0"/>
<evidence type="ECO:0000313" key="2">
    <source>
        <dbReference type="Proteomes" id="UP000002220"/>
    </source>
</evidence>
<dbReference type="RefSeq" id="WP_013109863.1">
    <property type="nucleotide sequence ID" value="NC_014148.1"/>
</dbReference>
<dbReference type="AlphaFoldDB" id="D5SWT2"/>